<dbReference type="GO" id="GO:0034703">
    <property type="term" value="C:cation channel complex"/>
    <property type="evidence" value="ECO:0007669"/>
    <property type="project" value="TreeGrafter"/>
</dbReference>
<dbReference type="SMART" id="SM00248">
    <property type="entry name" value="ANK"/>
    <property type="match status" value="2"/>
</dbReference>
<dbReference type="PANTHER" id="PTHR10117:SF54">
    <property type="entry name" value="TRANSIENT RECEPTOR POTENTIAL-GAMMA PROTEIN"/>
    <property type="match status" value="1"/>
</dbReference>
<dbReference type="PANTHER" id="PTHR10117">
    <property type="entry name" value="TRANSIENT RECEPTOR POTENTIAL CHANNEL"/>
    <property type="match status" value="1"/>
</dbReference>
<dbReference type="InterPro" id="IPR002153">
    <property type="entry name" value="TRPC_channel"/>
</dbReference>
<dbReference type="EMBL" id="JASPKZ010007256">
    <property type="protein sequence ID" value="KAJ9585626.1"/>
    <property type="molecule type" value="Genomic_DNA"/>
</dbReference>
<dbReference type="Pfam" id="PF08344">
    <property type="entry name" value="TRP_2"/>
    <property type="match status" value="1"/>
</dbReference>
<protein>
    <recommendedName>
        <fullName evidence="7">Transient receptor ion channel domain-containing protein</fullName>
    </recommendedName>
</protein>
<reference evidence="8" key="2">
    <citation type="submission" date="2023-05" db="EMBL/GenBank/DDBJ databases">
        <authorList>
            <person name="Fouks B."/>
        </authorList>
    </citation>
    <scope>NUCLEOTIDE SEQUENCE</scope>
    <source>
        <strain evidence="8">Stay&amp;Tobe</strain>
        <tissue evidence="8">Testes</tissue>
    </source>
</reference>
<dbReference type="InterPro" id="IPR036770">
    <property type="entry name" value="Ankyrin_rpt-contain_sf"/>
</dbReference>
<feature type="transmembrane region" description="Helical" evidence="6">
    <location>
        <begin position="505"/>
        <end position="528"/>
    </location>
</feature>
<keyword evidence="4" id="KW-0407">Ion channel</keyword>
<keyword evidence="6" id="KW-1133">Transmembrane helix</keyword>
<proteinExistence type="predicted"/>
<evidence type="ECO:0000313" key="9">
    <source>
        <dbReference type="Proteomes" id="UP001233999"/>
    </source>
</evidence>
<evidence type="ECO:0000256" key="5">
    <source>
        <dbReference type="SAM" id="MobiDB-lite"/>
    </source>
</evidence>
<dbReference type="InterPro" id="IPR013555">
    <property type="entry name" value="TRP_dom"/>
</dbReference>
<dbReference type="AlphaFoldDB" id="A0AAD8ED31"/>
<evidence type="ECO:0000259" key="7">
    <source>
        <dbReference type="SMART" id="SM01420"/>
    </source>
</evidence>
<feature type="transmembrane region" description="Helical" evidence="6">
    <location>
        <begin position="360"/>
        <end position="383"/>
    </location>
</feature>
<feature type="transmembrane region" description="Helical" evidence="6">
    <location>
        <begin position="464"/>
        <end position="485"/>
    </location>
</feature>
<gene>
    <name evidence="8" type="ORF">L9F63_002571</name>
</gene>
<evidence type="ECO:0000313" key="8">
    <source>
        <dbReference type="EMBL" id="KAJ9585626.1"/>
    </source>
</evidence>
<evidence type="ECO:0000256" key="4">
    <source>
        <dbReference type="ARBA" id="ARBA00023303"/>
    </source>
</evidence>
<dbReference type="GO" id="GO:0051480">
    <property type="term" value="P:regulation of cytosolic calcium ion concentration"/>
    <property type="evidence" value="ECO:0007669"/>
    <property type="project" value="TreeGrafter"/>
</dbReference>
<organism evidence="8 9">
    <name type="scientific">Diploptera punctata</name>
    <name type="common">Pacific beetle cockroach</name>
    <dbReference type="NCBI Taxonomy" id="6984"/>
    <lineage>
        <taxon>Eukaryota</taxon>
        <taxon>Metazoa</taxon>
        <taxon>Ecdysozoa</taxon>
        <taxon>Arthropoda</taxon>
        <taxon>Hexapoda</taxon>
        <taxon>Insecta</taxon>
        <taxon>Pterygota</taxon>
        <taxon>Neoptera</taxon>
        <taxon>Polyneoptera</taxon>
        <taxon>Dictyoptera</taxon>
        <taxon>Blattodea</taxon>
        <taxon>Blaberoidea</taxon>
        <taxon>Blaberidae</taxon>
        <taxon>Diplopterinae</taxon>
        <taxon>Diploptera</taxon>
    </lineage>
</organism>
<dbReference type="SUPFAM" id="SSF48403">
    <property type="entry name" value="Ankyrin repeat"/>
    <property type="match status" value="1"/>
</dbReference>
<evidence type="ECO:0000256" key="2">
    <source>
        <dbReference type="ARBA" id="ARBA00022737"/>
    </source>
</evidence>
<accession>A0AAD8ED31</accession>
<name>A0AAD8ED31_DIPPU</name>
<dbReference type="GO" id="GO:0015279">
    <property type="term" value="F:store-operated calcium channel activity"/>
    <property type="evidence" value="ECO:0007669"/>
    <property type="project" value="TreeGrafter"/>
</dbReference>
<dbReference type="GO" id="GO:0005886">
    <property type="term" value="C:plasma membrane"/>
    <property type="evidence" value="ECO:0007669"/>
    <property type="project" value="TreeGrafter"/>
</dbReference>
<keyword evidence="9" id="KW-1185">Reference proteome</keyword>
<comment type="caution">
    <text evidence="8">The sequence shown here is derived from an EMBL/GenBank/DDBJ whole genome shotgun (WGS) entry which is preliminary data.</text>
</comment>
<keyword evidence="1" id="KW-0813">Transport</keyword>
<keyword evidence="6" id="KW-0472">Membrane</keyword>
<dbReference type="GO" id="GO:0070679">
    <property type="term" value="F:inositol 1,4,5 trisphosphate binding"/>
    <property type="evidence" value="ECO:0007669"/>
    <property type="project" value="TreeGrafter"/>
</dbReference>
<evidence type="ECO:0000256" key="6">
    <source>
        <dbReference type="SAM" id="Phobius"/>
    </source>
</evidence>
<dbReference type="Gene3D" id="1.25.40.20">
    <property type="entry name" value="Ankyrin repeat-containing domain"/>
    <property type="match status" value="1"/>
</dbReference>
<feature type="transmembrane region" description="Helical" evidence="6">
    <location>
        <begin position="395"/>
        <end position="412"/>
    </location>
</feature>
<feature type="region of interest" description="Disordered" evidence="5">
    <location>
        <begin position="1"/>
        <end position="27"/>
    </location>
</feature>
<feature type="domain" description="Transient receptor ion channel" evidence="7">
    <location>
        <begin position="208"/>
        <end position="266"/>
    </location>
</feature>
<feature type="transmembrane region" description="Helical" evidence="6">
    <location>
        <begin position="549"/>
        <end position="574"/>
    </location>
</feature>
<evidence type="ECO:0000256" key="3">
    <source>
        <dbReference type="ARBA" id="ARBA00023065"/>
    </source>
</evidence>
<reference evidence="8" key="1">
    <citation type="journal article" date="2023" name="IScience">
        <title>Live-bearing cockroach genome reveals convergent evolutionary mechanisms linked to viviparity in insects and beyond.</title>
        <authorList>
            <person name="Fouks B."/>
            <person name="Harrison M.C."/>
            <person name="Mikhailova A.A."/>
            <person name="Marchal E."/>
            <person name="English S."/>
            <person name="Carruthers M."/>
            <person name="Jennings E.C."/>
            <person name="Chiamaka E.L."/>
            <person name="Frigard R.A."/>
            <person name="Pippel M."/>
            <person name="Attardo G.M."/>
            <person name="Benoit J.B."/>
            <person name="Bornberg-Bauer E."/>
            <person name="Tobe S.S."/>
        </authorList>
    </citation>
    <scope>NUCLEOTIDE SEQUENCE</scope>
    <source>
        <strain evidence="8">Stay&amp;Tobe</strain>
    </source>
</reference>
<evidence type="ECO:0000256" key="1">
    <source>
        <dbReference type="ARBA" id="ARBA00022448"/>
    </source>
</evidence>
<dbReference type="InterPro" id="IPR002110">
    <property type="entry name" value="Ankyrin_rpt"/>
</dbReference>
<keyword evidence="6" id="KW-0812">Transmembrane</keyword>
<dbReference type="Proteomes" id="UP001233999">
    <property type="component" value="Unassembled WGS sequence"/>
</dbReference>
<keyword evidence="2" id="KW-0677">Repeat</keyword>
<feature type="transmembrane region" description="Helical" evidence="6">
    <location>
        <begin position="432"/>
        <end position="452"/>
    </location>
</feature>
<sequence length="799" mass="90846">MDEENGRPTLLNYNPLPSEFDESTTDDAASDTQLLNATENVANIVDVTSSAFRIQRKSSLNLPKLMDTEKKFFQLVSAGDVNAVKEFLRDTPGLNTNSVDFKGVTALQIAVKRHNEEMVDFLLAQPEIEFGDCALYAVRDDQINILRKILDAMANVRPDLEFEGCPDSTEFPSYITPLIQAAICGHYEIIGMLLERGHEIIHPHHPRCFCAQCKEESRHDDGLRTANQHLSVYQAISNPAYICQSSMDPILTAFKLNVGLIDCSKTILQLRGAYRKLAQEVKAFAVELIGCCRDSAEVEDVLNQWDGCDFAGQVKFPRLMLAMDYNQKEFVAHPNTQEVLDADWSGDWHEWRKKSELLKLLIIFPRMIMLPYITVFCIFLPLSDTVKFHRLPINKMLNSVASYVIFLLLLFMESNQDKVNQKKGPPNTGLEIPLVLYIVGYIWNTTILALRLGPRRFIRVLVNWYDMVMECLFCIAILFWISAYMDVKKSGNADLERKLWNHLEPTLIAEGFFAVATIFAFGRVLLLLQLNLNLGPLQVSLGKMMSQDILKFFILLMVIILAFSAGLCKFYNYYEGMILEDKSTGVKTQQVDSFVNFRLTLKTLFWAIFCMSPIESADVVIENLPDNGEGKPVTNYHDFTEAVGHICFACNFLHPGGFLIVNMMIAELCNTMQKVIDNVDVEWVFGRSAVCMLYANQTVLPPPFNLIPTASGFANVFGWFKTYFRPEVGKSSTFSIAHCCYVEIDIDEERKSNPALMATLCKRYLKQKEQETSMDTEIQALRNEIKELRSCIKKDELQF</sequence>
<keyword evidence="3" id="KW-0406">Ion transport</keyword>
<dbReference type="SMART" id="SM01420">
    <property type="entry name" value="TRP_2"/>
    <property type="match status" value="1"/>
</dbReference>